<dbReference type="Proteomes" id="UP001595645">
    <property type="component" value="Unassembled WGS sequence"/>
</dbReference>
<organism evidence="1 2">
    <name type="scientific">Amycolatopsis speibonae</name>
    <dbReference type="NCBI Taxonomy" id="1450224"/>
    <lineage>
        <taxon>Bacteria</taxon>
        <taxon>Bacillati</taxon>
        <taxon>Actinomycetota</taxon>
        <taxon>Actinomycetes</taxon>
        <taxon>Pseudonocardiales</taxon>
        <taxon>Pseudonocardiaceae</taxon>
        <taxon>Amycolatopsis</taxon>
    </lineage>
</organism>
<proteinExistence type="predicted"/>
<gene>
    <name evidence="1" type="ORF">ACFOSH_02575</name>
</gene>
<evidence type="ECO:0000313" key="1">
    <source>
        <dbReference type="EMBL" id="MFC3448304.1"/>
    </source>
</evidence>
<reference evidence="2" key="1">
    <citation type="journal article" date="2019" name="Int. J. Syst. Evol. Microbiol.">
        <title>The Global Catalogue of Microorganisms (GCM) 10K type strain sequencing project: providing services to taxonomists for standard genome sequencing and annotation.</title>
        <authorList>
            <consortium name="The Broad Institute Genomics Platform"/>
            <consortium name="The Broad Institute Genome Sequencing Center for Infectious Disease"/>
            <person name="Wu L."/>
            <person name="Ma J."/>
        </authorList>
    </citation>
    <scope>NUCLEOTIDE SEQUENCE [LARGE SCALE GENOMIC DNA]</scope>
    <source>
        <strain evidence="2">CGMCC 4.7676</strain>
    </source>
</reference>
<sequence length="42" mass="4909">MPRRGLLVVNSQPSLRGVEFDESLMFEPECHLREFAEPLKIH</sequence>
<protein>
    <submittedName>
        <fullName evidence="1">Uncharacterized protein</fullName>
    </submittedName>
</protein>
<dbReference type="EMBL" id="JBHRWK010000005">
    <property type="protein sequence ID" value="MFC3448304.1"/>
    <property type="molecule type" value="Genomic_DNA"/>
</dbReference>
<dbReference type="RefSeq" id="WP_378236967.1">
    <property type="nucleotide sequence ID" value="NZ_JBHRWK010000005.1"/>
</dbReference>
<comment type="caution">
    <text evidence="1">The sequence shown here is derived from an EMBL/GenBank/DDBJ whole genome shotgun (WGS) entry which is preliminary data.</text>
</comment>
<accession>A0ABV7NRF5</accession>
<keyword evidence="2" id="KW-1185">Reference proteome</keyword>
<evidence type="ECO:0000313" key="2">
    <source>
        <dbReference type="Proteomes" id="UP001595645"/>
    </source>
</evidence>
<name>A0ABV7NRF5_9PSEU</name>